<dbReference type="Pfam" id="PF08240">
    <property type="entry name" value="ADH_N"/>
    <property type="match status" value="1"/>
</dbReference>
<sequence length="355" mass="37565">MTFTNRAAWLPAEKANPLVVESAPTPDPSEDEVVIKVAYAAVNPADWMSQDSALPPHIKFPFILGLDVAGTVVQLGSNVTRFKVGQRVIGHCDGLATAKASNMGFQLYSTTREIFVSAIPDSLPLENAAVLPVSISTAATALFVELKLPFPSLNPKQLGRRILVWGGSSSVGCSMIQLAVAAGLEVVTTASPANHDLMRSLGASQVFNYHDSDVTDKLLAVLKAGDLVMDAISTENTQTKCGEILGRLGGGTLPVTQPQAGTFPDNVNVVFGKISTIIRVASTNQPTVICIHLGFTALEVGNAVWREYIPKALAAGQFQAKPDPVVIEGGLEKVQEGIDILRKGISAKKIVMNLS</sequence>
<dbReference type="InterPro" id="IPR047122">
    <property type="entry name" value="Trans-enoyl_RdTase-like"/>
</dbReference>
<dbReference type="PANTHER" id="PTHR45348:SF2">
    <property type="entry name" value="ZINC-TYPE ALCOHOL DEHYDROGENASE-LIKE PROTEIN C2E1P3.01"/>
    <property type="match status" value="1"/>
</dbReference>
<dbReference type="InterPro" id="IPR020843">
    <property type="entry name" value="ER"/>
</dbReference>
<feature type="domain" description="Enoyl reductase (ER)" evidence="3">
    <location>
        <begin position="14"/>
        <end position="352"/>
    </location>
</feature>
<proteinExistence type="inferred from homology"/>
<dbReference type="InterPro" id="IPR013154">
    <property type="entry name" value="ADH-like_N"/>
</dbReference>
<dbReference type="Gene3D" id="3.90.180.10">
    <property type="entry name" value="Medium-chain alcohol dehydrogenases, catalytic domain"/>
    <property type="match status" value="1"/>
</dbReference>
<keyword evidence="2" id="KW-0560">Oxidoreductase</keyword>
<dbReference type="RefSeq" id="XP_056769281.1">
    <property type="nucleotide sequence ID" value="XM_056905174.1"/>
</dbReference>
<dbReference type="PANTHER" id="PTHR45348">
    <property type="entry name" value="HYPOTHETICAL OXIDOREDUCTASE (EUROFUNG)"/>
    <property type="match status" value="1"/>
</dbReference>
<dbReference type="InterPro" id="IPR013149">
    <property type="entry name" value="ADH-like_C"/>
</dbReference>
<evidence type="ECO:0000256" key="2">
    <source>
        <dbReference type="ARBA" id="ARBA00023002"/>
    </source>
</evidence>
<dbReference type="GO" id="GO:0016651">
    <property type="term" value="F:oxidoreductase activity, acting on NAD(P)H"/>
    <property type="evidence" value="ECO:0007669"/>
    <property type="project" value="InterPro"/>
</dbReference>
<reference evidence="4" key="2">
    <citation type="journal article" date="2023" name="IMA Fungus">
        <title>Comparative genomic study of the Penicillium genus elucidates a diverse pangenome and 15 lateral gene transfer events.</title>
        <authorList>
            <person name="Petersen C."/>
            <person name="Sorensen T."/>
            <person name="Nielsen M.R."/>
            <person name="Sondergaard T.E."/>
            <person name="Sorensen J.L."/>
            <person name="Fitzpatrick D.A."/>
            <person name="Frisvad J.C."/>
            <person name="Nielsen K.L."/>
        </authorList>
    </citation>
    <scope>NUCLEOTIDE SEQUENCE</scope>
    <source>
        <strain evidence="4">IBT 16125</strain>
    </source>
</reference>
<dbReference type="SMART" id="SM00829">
    <property type="entry name" value="PKS_ER"/>
    <property type="match status" value="1"/>
</dbReference>
<reference evidence="4" key="1">
    <citation type="submission" date="2022-12" db="EMBL/GenBank/DDBJ databases">
        <authorList>
            <person name="Petersen C."/>
        </authorList>
    </citation>
    <scope>NUCLEOTIDE SEQUENCE</scope>
    <source>
        <strain evidence="4">IBT 16125</strain>
    </source>
</reference>
<name>A0AAD6G590_9EURO</name>
<gene>
    <name evidence="4" type="ORF">N7458_001791</name>
</gene>
<keyword evidence="5" id="KW-1185">Reference proteome</keyword>
<comment type="caution">
    <text evidence="4">The sequence shown here is derived from an EMBL/GenBank/DDBJ whole genome shotgun (WGS) entry which is preliminary data.</text>
</comment>
<protein>
    <submittedName>
        <fullName evidence="4">Alcohol dehydrogenase</fullName>
    </submittedName>
</protein>
<dbReference type="Pfam" id="PF00107">
    <property type="entry name" value="ADH_zinc_N"/>
    <property type="match status" value="1"/>
</dbReference>
<dbReference type="CDD" id="cd08249">
    <property type="entry name" value="enoyl_reductase_like"/>
    <property type="match status" value="1"/>
</dbReference>
<dbReference type="EMBL" id="JAPVEA010000002">
    <property type="protein sequence ID" value="KAJ5460239.1"/>
    <property type="molecule type" value="Genomic_DNA"/>
</dbReference>
<evidence type="ECO:0000259" key="3">
    <source>
        <dbReference type="SMART" id="SM00829"/>
    </source>
</evidence>
<organism evidence="4 5">
    <name type="scientific">Penicillium daleae</name>
    <dbReference type="NCBI Taxonomy" id="63821"/>
    <lineage>
        <taxon>Eukaryota</taxon>
        <taxon>Fungi</taxon>
        <taxon>Dikarya</taxon>
        <taxon>Ascomycota</taxon>
        <taxon>Pezizomycotina</taxon>
        <taxon>Eurotiomycetes</taxon>
        <taxon>Eurotiomycetidae</taxon>
        <taxon>Eurotiales</taxon>
        <taxon>Aspergillaceae</taxon>
        <taxon>Penicillium</taxon>
    </lineage>
</organism>
<dbReference type="AlphaFoldDB" id="A0AAD6G590"/>
<dbReference type="Gene3D" id="3.40.50.720">
    <property type="entry name" value="NAD(P)-binding Rossmann-like Domain"/>
    <property type="match status" value="1"/>
</dbReference>
<dbReference type="InterPro" id="IPR011032">
    <property type="entry name" value="GroES-like_sf"/>
</dbReference>
<evidence type="ECO:0000313" key="4">
    <source>
        <dbReference type="EMBL" id="KAJ5460239.1"/>
    </source>
</evidence>
<accession>A0AAD6G590</accession>
<evidence type="ECO:0000313" key="5">
    <source>
        <dbReference type="Proteomes" id="UP001213681"/>
    </source>
</evidence>
<dbReference type="Proteomes" id="UP001213681">
    <property type="component" value="Unassembled WGS sequence"/>
</dbReference>
<comment type="similarity">
    <text evidence="1">Belongs to the zinc-containing alcohol dehydrogenase family.</text>
</comment>
<evidence type="ECO:0000256" key="1">
    <source>
        <dbReference type="ARBA" id="ARBA00008072"/>
    </source>
</evidence>
<dbReference type="GeneID" id="81595417"/>
<dbReference type="InterPro" id="IPR036291">
    <property type="entry name" value="NAD(P)-bd_dom_sf"/>
</dbReference>
<dbReference type="SUPFAM" id="SSF51735">
    <property type="entry name" value="NAD(P)-binding Rossmann-fold domains"/>
    <property type="match status" value="1"/>
</dbReference>
<dbReference type="SUPFAM" id="SSF50129">
    <property type="entry name" value="GroES-like"/>
    <property type="match status" value="1"/>
</dbReference>